<dbReference type="AlphaFoldDB" id="W9NHU9"/>
<dbReference type="Proteomes" id="UP000030751">
    <property type="component" value="Unassembled WGS sequence"/>
</dbReference>
<proteinExistence type="predicted"/>
<evidence type="ECO:0000313" key="1">
    <source>
        <dbReference type="EMBL" id="EXA32279.1"/>
    </source>
</evidence>
<dbReference type="EMBL" id="JH650997">
    <property type="protein sequence ID" value="EXA32279.1"/>
    <property type="molecule type" value="Genomic_DNA"/>
</dbReference>
<gene>
    <name evidence="1" type="ORF">FOVG_16457</name>
</gene>
<reference evidence="1" key="1">
    <citation type="submission" date="2011-10" db="EMBL/GenBank/DDBJ databases">
        <title>The Genome Sequence of Fusarium oxysporum HDV247.</title>
        <authorList>
            <consortium name="The Broad Institute Genome Sequencing Platform"/>
            <person name="Ma L.-J."/>
            <person name="Gale L.R."/>
            <person name="Schwartz D.C."/>
            <person name="Zhou S."/>
            <person name="Corby-Kistler H."/>
            <person name="Young S.K."/>
            <person name="Zeng Q."/>
            <person name="Gargeya S."/>
            <person name="Fitzgerald M."/>
            <person name="Haas B."/>
            <person name="Abouelleil A."/>
            <person name="Alvarado L."/>
            <person name="Arachchi H.M."/>
            <person name="Berlin A."/>
            <person name="Brown A."/>
            <person name="Chapman S.B."/>
            <person name="Chen Z."/>
            <person name="Dunbar C."/>
            <person name="Freedman E."/>
            <person name="Gearin G."/>
            <person name="Goldberg J."/>
            <person name="Griggs A."/>
            <person name="Gujja S."/>
            <person name="Heiman D."/>
            <person name="Howarth C."/>
            <person name="Larson L."/>
            <person name="Lui A."/>
            <person name="MacDonald P.J.P."/>
            <person name="Montmayeur A."/>
            <person name="Murphy C."/>
            <person name="Neiman D."/>
            <person name="Pearson M."/>
            <person name="Priest M."/>
            <person name="Roberts A."/>
            <person name="Saif S."/>
            <person name="Shea T."/>
            <person name="Shenoy N."/>
            <person name="Sisk P."/>
            <person name="Stolte C."/>
            <person name="Sykes S."/>
            <person name="Wortman J."/>
            <person name="Nusbaum C."/>
            <person name="Birren B."/>
        </authorList>
    </citation>
    <scope>NUCLEOTIDE SEQUENCE [LARGE SCALE GENOMIC DNA]</scope>
    <source>
        <strain evidence="1">HDV247</strain>
    </source>
</reference>
<accession>W9NHU9</accession>
<reference evidence="1" key="2">
    <citation type="submission" date="2012-05" db="EMBL/GenBank/DDBJ databases">
        <title>Annotation of the Genome Sequence of Fusarium oxysporum HDV247.</title>
        <authorList>
            <consortium name="The Broad Institute Genomics Platform"/>
            <person name="Ma L.-J."/>
            <person name="Corby-Kistler H."/>
            <person name="Broz K."/>
            <person name="Gale L.R."/>
            <person name="Jonkers W."/>
            <person name="O'Donnell K."/>
            <person name="Ploetz R."/>
            <person name="Steinberg C."/>
            <person name="Schwartz D.C."/>
            <person name="VanEtten H."/>
            <person name="Zhou S."/>
            <person name="Young S.K."/>
            <person name="Zeng Q."/>
            <person name="Gargeya S."/>
            <person name="Fitzgerald M."/>
            <person name="Abouelleil A."/>
            <person name="Alvarado L."/>
            <person name="Chapman S.B."/>
            <person name="Gainer-Dewar J."/>
            <person name="Goldberg J."/>
            <person name="Griggs A."/>
            <person name="Gujja S."/>
            <person name="Hansen M."/>
            <person name="Howarth C."/>
            <person name="Imamovic A."/>
            <person name="Ireland A."/>
            <person name="Larimer J."/>
            <person name="McCowan C."/>
            <person name="Murphy C."/>
            <person name="Pearson M."/>
            <person name="Poon T.W."/>
            <person name="Priest M."/>
            <person name="Roberts A."/>
            <person name="Saif S."/>
            <person name="Shea T."/>
            <person name="Sykes S."/>
            <person name="Wortman J."/>
            <person name="Nusbaum C."/>
            <person name="Birren B."/>
        </authorList>
    </citation>
    <scope>NUCLEOTIDE SEQUENCE</scope>
    <source>
        <strain evidence="1">HDV247</strain>
    </source>
</reference>
<organism evidence="1">
    <name type="scientific">Fusarium oxysporum f. sp. pisi HDV247</name>
    <dbReference type="NCBI Taxonomy" id="1080344"/>
    <lineage>
        <taxon>Eukaryota</taxon>
        <taxon>Fungi</taxon>
        <taxon>Dikarya</taxon>
        <taxon>Ascomycota</taxon>
        <taxon>Pezizomycotina</taxon>
        <taxon>Sordariomycetes</taxon>
        <taxon>Hypocreomycetidae</taxon>
        <taxon>Hypocreales</taxon>
        <taxon>Nectriaceae</taxon>
        <taxon>Fusarium</taxon>
        <taxon>Fusarium oxysporum species complex</taxon>
    </lineage>
</organism>
<sequence length="32" mass="3596">MDSTPIFLIDSTPCKNNKHVTKAAPYPYEENA</sequence>
<protein>
    <submittedName>
        <fullName evidence="1">Uncharacterized protein</fullName>
    </submittedName>
</protein>
<dbReference type="HOGENOM" id="CLU_3392356_0_0_1"/>
<name>W9NHU9_FUSOX</name>